<gene>
    <name evidence="2" type="ORF">TSPGSL018_28443</name>
</gene>
<organism evidence="2">
    <name type="scientific">Tetraselmis sp. GSL018</name>
    <dbReference type="NCBI Taxonomy" id="582737"/>
    <lineage>
        <taxon>Eukaryota</taxon>
        <taxon>Viridiplantae</taxon>
        <taxon>Chlorophyta</taxon>
        <taxon>core chlorophytes</taxon>
        <taxon>Chlorodendrophyceae</taxon>
        <taxon>Chlorodendrales</taxon>
        <taxon>Chlorodendraceae</taxon>
        <taxon>Tetraselmis</taxon>
    </lineage>
</organism>
<feature type="non-terminal residue" evidence="2">
    <location>
        <position position="63"/>
    </location>
</feature>
<proteinExistence type="predicted"/>
<feature type="compositionally biased region" description="Basic and acidic residues" evidence="1">
    <location>
        <begin position="9"/>
        <end position="25"/>
    </location>
</feature>
<reference evidence="2" key="1">
    <citation type="submission" date="2014-05" db="EMBL/GenBank/DDBJ databases">
        <title>The transcriptome of the halophilic microalga Tetraselmis sp. GSL018 isolated from the Great Salt Lake, Utah.</title>
        <authorList>
            <person name="Jinkerson R.E."/>
            <person name="D'Adamo S."/>
            <person name="Posewitz M.C."/>
        </authorList>
    </citation>
    <scope>NUCLEOTIDE SEQUENCE</scope>
    <source>
        <strain evidence="2">GSL018</strain>
    </source>
</reference>
<feature type="region of interest" description="Disordered" evidence="1">
    <location>
        <begin position="1"/>
        <end position="44"/>
    </location>
</feature>
<dbReference type="AlphaFoldDB" id="A0A061RS52"/>
<name>A0A061RS52_9CHLO</name>
<evidence type="ECO:0000256" key="1">
    <source>
        <dbReference type="SAM" id="MobiDB-lite"/>
    </source>
</evidence>
<sequence length="63" mass="7055">MGQLWAYRWGERGNRGRPRSTEERQSQQQEAEAGSQSAPRLNATRGLTIAIGRTPSWKPVCNA</sequence>
<protein>
    <submittedName>
        <fullName evidence="2">Uncharacterized protein</fullName>
    </submittedName>
</protein>
<evidence type="ECO:0000313" key="2">
    <source>
        <dbReference type="EMBL" id="JAC73594.1"/>
    </source>
</evidence>
<dbReference type="EMBL" id="GBEZ01012277">
    <property type="protein sequence ID" value="JAC73594.1"/>
    <property type="molecule type" value="Transcribed_RNA"/>
</dbReference>
<feature type="compositionally biased region" description="Low complexity" evidence="1">
    <location>
        <begin position="26"/>
        <end position="38"/>
    </location>
</feature>
<accession>A0A061RS52</accession>